<dbReference type="PANTHER" id="PTHR30573:SF0">
    <property type="entry name" value="QUINOLINATE SYNTHASE, CHLOROPLASTIC"/>
    <property type="match status" value="1"/>
</dbReference>
<keyword evidence="5 9" id="KW-0808">Transferase</keyword>
<protein>
    <recommendedName>
        <fullName evidence="2 9">Quinolinate synthase</fullName>
        <ecNumber evidence="2 9">2.5.1.72</ecNumber>
    </recommendedName>
</protein>
<comment type="similarity">
    <text evidence="9">Belongs to the quinolinate synthase family. Type 2 subfamily.</text>
</comment>
<accession>U2FLS5</accession>
<keyword evidence="8 9" id="KW-0411">Iron-sulfur</keyword>
<evidence type="ECO:0000256" key="8">
    <source>
        <dbReference type="ARBA" id="ARBA00023014"/>
    </source>
</evidence>
<feature type="binding site" evidence="9">
    <location>
        <position position="24"/>
    </location>
    <ligand>
        <name>iminosuccinate</name>
        <dbReference type="ChEBI" id="CHEBI:77875"/>
    </ligand>
</feature>
<evidence type="ECO:0000313" key="11">
    <source>
        <dbReference type="EMBL" id="ERJ13700.1"/>
    </source>
</evidence>
<evidence type="ECO:0000256" key="6">
    <source>
        <dbReference type="ARBA" id="ARBA00022723"/>
    </source>
</evidence>
<dbReference type="GO" id="GO:0051539">
    <property type="term" value="F:4 iron, 4 sulfur cluster binding"/>
    <property type="evidence" value="ECO:0007669"/>
    <property type="project" value="UniProtKB-KW"/>
</dbReference>
<dbReference type="GO" id="GO:0005737">
    <property type="term" value="C:cytoplasm"/>
    <property type="evidence" value="ECO:0007669"/>
    <property type="project" value="UniProtKB-SubCell"/>
</dbReference>
<evidence type="ECO:0000313" key="12">
    <source>
        <dbReference type="Proteomes" id="UP000005707"/>
    </source>
</evidence>
<evidence type="ECO:0000256" key="7">
    <source>
        <dbReference type="ARBA" id="ARBA00023004"/>
    </source>
</evidence>
<dbReference type="InterPro" id="IPR023066">
    <property type="entry name" value="Quinolinate_synth_type2"/>
</dbReference>
<evidence type="ECO:0000256" key="9">
    <source>
        <dbReference type="HAMAP-Rule" id="MF_00568"/>
    </source>
</evidence>
<evidence type="ECO:0000256" key="2">
    <source>
        <dbReference type="ARBA" id="ARBA00012669"/>
    </source>
</evidence>
<feature type="binding site" evidence="9">
    <location>
        <position position="214"/>
    </location>
    <ligand>
        <name>iminosuccinate</name>
        <dbReference type="ChEBI" id="CHEBI:77875"/>
    </ligand>
</feature>
<evidence type="ECO:0000256" key="5">
    <source>
        <dbReference type="ARBA" id="ARBA00022679"/>
    </source>
</evidence>
<dbReference type="InterPro" id="IPR036094">
    <property type="entry name" value="NadA_sf"/>
</dbReference>
<dbReference type="EMBL" id="AFNU02000001">
    <property type="protein sequence ID" value="ERJ13700.1"/>
    <property type="molecule type" value="Genomic_DNA"/>
</dbReference>
<comment type="pathway">
    <text evidence="1 9">Cofactor biosynthesis; NAD(+) biosynthesis; quinolinate from iminoaspartate: step 1/1.</text>
</comment>
<comment type="subcellular location">
    <subcellularLocation>
        <location evidence="9">Cytoplasm</location>
    </subcellularLocation>
</comment>
<dbReference type="eggNOG" id="COG0379">
    <property type="taxonomic scope" value="Bacteria"/>
</dbReference>
<dbReference type="NCBIfam" id="NF006878">
    <property type="entry name" value="PRK09375.1-2"/>
    <property type="match status" value="1"/>
</dbReference>
<dbReference type="GO" id="GO:0046872">
    <property type="term" value="F:metal ion binding"/>
    <property type="evidence" value="ECO:0007669"/>
    <property type="project" value="UniProtKB-KW"/>
</dbReference>
<dbReference type="SUPFAM" id="SSF142754">
    <property type="entry name" value="NadA-like"/>
    <property type="match status" value="1"/>
</dbReference>
<evidence type="ECO:0000256" key="10">
    <source>
        <dbReference type="SAM" id="Coils"/>
    </source>
</evidence>
<name>U2FLS5_9MOLU</name>
<dbReference type="AlphaFoldDB" id="U2FLS5"/>
<dbReference type="InterPro" id="IPR003473">
    <property type="entry name" value="NadA"/>
</dbReference>
<evidence type="ECO:0000256" key="4">
    <source>
        <dbReference type="ARBA" id="ARBA00022642"/>
    </source>
</evidence>
<feature type="coiled-coil region" evidence="10">
    <location>
        <begin position="257"/>
        <end position="284"/>
    </location>
</feature>
<dbReference type="GO" id="GO:0034628">
    <property type="term" value="P:'de novo' NAD+ biosynthetic process from L-aspartate"/>
    <property type="evidence" value="ECO:0007669"/>
    <property type="project" value="TreeGrafter"/>
</dbReference>
<keyword evidence="6 9" id="KW-0479">Metal-binding</keyword>
<keyword evidence="9" id="KW-0963">Cytoplasm</keyword>
<dbReference type="PANTHER" id="PTHR30573">
    <property type="entry name" value="QUINOLINATE SYNTHETASE A"/>
    <property type="match status" value="1"/>
</dbReference>
<dbReference type="OrthoDB" id="9801204at2"/>
<dbReference type="EC" id="2.5.1.72" evidence="2 9"/>
<comment type="catalytic activity">
    <reaction evidence="9">
        <text>iminosuccinate + dihydroxyacetone phosphate = quinolinate + phosphate + 2 H2O + H(+)</text>
        <dbReference type="Rhea" id="RHEA:25888"/>
        <dbReference type="ChEBI" id="CHEBI:15377"/>
        <dbReference type="ChEBI" id="CHEBI:15378"/>
        <dbReference type="ChEBI" id="CHEBI:29959"/>
        <dbReference type="ChEBI" id="CHEBI:43474"/>
        <dbReference type="ChEBI" id="CHEBI:57642"/>
        <dbReference type="ChEBI" id="CHEBI:77875"/>
        <dbReference type="EC" id="2.5.1.72"/>
    </reaction>
</comment>
<keyword evidence="3 9" id="KW-0004">4Fe-4S</keyword>
<dbReference type="Proteomes" id="UP000005707">
    <property type="component" value="Unassembled WGS sequence"/>
</dbReference>
<dbReference type="FunCoup" id="U2FLS5">
    <property type="interactions" value="241"/>
</dbReference>
<dbReference type="STRING" id="1033810.HLPCO_000366"/>
<dbReference type="Pfam" id="PF02445">
    <property type="entry name" value="NadA"/>
    <property type="match status" value="1"/>
</dbReference>
<feature type="binding site" evidence="9">
    <location>
        <position position="86"/>
    </location>
    <ligand>
        <name>[4Fe-4S] cluster</name>
        <dbReference type="ChEBI" id="CHEBI:49883"/>
    </ligand>
</feature>
<proteinExistence type="inferred from homology"/>
<feature type="binding site" evidence="9">
    <location>
        <begin position="197"/>
        <end position="199"/>
    </location>
    <ligand>
        <name>iminosuccinate</name>
        <dbReference type="ChEBI" id="CHEBI:77875"/>
    </ligand>
</feature>
<keyword evidence="12" id="KW-1185">Reference proteome</keyword>
<dbReference type="Gene3D" id="3.40.50.10800">
    <property type="entry name" value="NadA-like"/>
    <property type="match status" value="3"/>
</dbReference>
<evidence type="ECO:0000256" key="1">
    <source>
        <dbReference type="ARBA" id="ARBA00005065"/>
    </source>
</evidence>
<keyword evidence="7 9" id="KW-0408">Iron</keyword>
<dbReference type="UniPathway" id="UPA00253">
    <property type="reaction ID" value="UER00327"/>
</dbReference>
<keyword evidence="4 9" id="KW-0662">Pyridine nucleotide biosynthesis</keyword>
<reference evidence="11 12" key="2">
    <citation type="journal article" date="2013" name="PLoS ONE">
        <title>INDIGO - INtegrated Data Warehouse of MIcrobial GenOmes with Examples from the Red Sea Extremophiles.</title>
        <authorList>
            <person name="Alam I."/>
            <person name="Antunes A."/>
            <person name="Kamau A.A."/>
            <person name="Ba Alawi W."/>
            <person name="Kalkatawi M."/>
            <person name="Stingl U."/>
            <person name="Bajic V.B."/>
        </authorList>
    </citation>
    <scope>NUCLEOTIDE SEQUENCE [LARGE SCALE GENOMIC DNA]</scope>
    <source>
        <strain evidence="11 12">SSD-17B</strain>
    </source>
</reference>
<comment type="caution">
    <text evidence="11">The sequence shown here is derived from an EMBL/GenBank/DDBJ whole genome shotgun (WGS) entry which is preliminary data.</text>
</comment>
<feature type="binding site" evidence="9">
    <location>
        <begin position="112"/>
        <end position="114"/>
    </location>
    <ligand>
        <name>iminosuccinate</name>
        <dbReference type="ChEBI" id="CHEBI:77875"/>
    </ligand>
</feature>
<keyword evidence="10" id="KW-0175">Coiled coil</keyword>
<gene>
    <name evidence="11" type="primary">nadA2</name>
    <name evidence="9" type="synonym">nadA</name>
    <name evidence="11" type="ORF">HLPCO_000366</name>
</gene>
<feature type="binding site" evidence="9">
    <location>
        <position position="41"/>
    </location>
    <ligand>
        <name>iminosuccinate</name>
        <dbReference type="ChEBI" id="CHEBI:77875"/>
    </ligand>
</feature>
<comment type="cofactor">
    <cofactor evidence="9">
        <name>[4Fe-4S] cluster</name>
        <dbReference type="ChEBI" id="CHEBI:49883"/>
    </cofactor>
    <text evidence="9">Binds 1 [4Fe-4S] cluster per subunit.</text>
</comment>
<dbReference type="RefSeq" id="WP_008826195.1">
    <property type="nucleotide sequence ID" value="NZ_AFNU02000001.1"/>
</dbReference>
<dbReference type="GO" id="GO:0008987">
    <property type="term" value="F:quinolinate synthetase A activity"/>
    <property type="evidence" value="ECO:0007669"/>
    <property type="project" value="UniProtKB-UniRule"/>
</dbReference>
<dbReference type="HAMAP" id="MF_00568">
    <property type="entry name" value="NadA_type2"/>
    <property type="match status" value="1"/>
</dbReference>
<comment type="function">
    <text evidence="9">Catalyzes the condensation of iminoaspartate with dihydroxyacetone phosphate to form quinolinate.</text>
</comment>
<dbReference type="NCBIfam" id="TIGR00550">
    <property type="entry name" value="nadA"/>
    <property type="match status" value="1"/>
</dbReference>
<feature type="binding site" evidence="9">
    <location>
        <position position="259"/>
    </location>
    <ligand>
        <name>[4Fe-4S] cluster</name>
        <dbReference type="ChEBI" id="CHEBI:49883"/>
    </ligand>
</feature>
<organism evidence="11 12">
    <name type="scientific">Haloplasma contractile SSD-17B</name>
    <dbReference type="NCBI Taxonomy" id="1033810"/>
    <lineage>
        <taxon>Bacteria</taxon>
        <taxon>Bacillati</taxon>
        <taxon>Mycoplasmatota</taxon>
        <taxon>Mollicutes</taxon>
        <taxon>Haloplasmatales</taxon>
        <taxon>Haloplasmataceae</taxon>
        <taxon>Haloplasma</taxon>
    </lineage>
</organism>
<evidence type="ECO:0000256" key="3">
    <source>
        <dbReference type="ARBA" id="ARBA00022485"/>
    </source>
</evidence>
<sequence length="304" mass="34664">MNKQQLVDEIKRLKEEKNAVILAHYYQRAGVQDVADYMGDSLKLSRIAAETDADMIVFCGVHFMAETAKILSPEKTVLLPVAEAGCPMADMVTERKLTAYKEKHPDTLVVCYVNTTAQVKALSDVCVTSSNAEKVIRHYEGEKLLYVPDKNLGTYLKHKYDLDMEVWPGFCCIHNDVTKEEVEFAKSTYPNAEFIVHPECRMEIVEMADFVGSTKGLLEYVSNSDCQEFIIGTEKGIIHQMELANKDKKFHLLSENLACYDMKLTNLEDVYEALKNEQHVIEVEETIREQALKSLNRMFELTDQ</sequence>
<feature type="binding site" evidence="9">
    <location>
        <position position="129"/>
    </location>
    <ligand>
        <name>iminosuccinate</name>
        <dbReference type="ChEBI" id="CHEBI:77875"/>
    </ligand>
</feature>
<feature type="binding site" evidence="9">
    <location>
        <position position="171"/>
    </location>
    <ligand>
        <name>[4Fe-4S] cluster</name>
        <dbReference type="ChEBI" id="CHEBI:49883"/>
    </ligand>
</feature>
<dbReference type="InParanoid" id="U2FLS5"/>
<reference evidence="11 12" key="1">
    <citation type="journal article" date="2011" name="J. Bacteriol.">
        <title>Genome sequence of Haloplasma contractile, an unusual contractile bacterium from a deep-sea anoxic brine lake.</title>
        <authorList>
            <person name="Antunes A."/>
            <person name="Alam I."/>
            <person name="El Dorry H."/>
            <person name="Siam R."/>
            <person name="Robertson A."/>
            <person name="Bajic V.B."/>
            <person name="Stingl U."/>
        </authorList>
    </citation>
    <scope>NUCLEOTIDE SEQUENCE [LARGE SCALE GENOMIC DNA]</scope>
    <source>
        <strain evidence="11 12">SSD-17B</strain>
    </source>
</reference>